<feature type="disulfide bond" evidence="8">
    <location>
        <begin position="262"/>
        <end position="302"/>
    </location>
</feature>
<feature type="active site" evidence="7">
    <location>
        <position position="46"/>
    </location>
</feature>
<dbReference type="Proteomes" id="UP000663844">
    <property type="component" value="Unassembled WGS sequence"/>
</dbReference>
<dbReference type="EMBL" id="CAJOAZ010004786">
    <property type="protein sequence ID" value="CAF4075062.1"/>
    <property type="molecule type" value="Genomic_DNA"/>
</dbReference>
<dbReference type="GO" id="GO:0004190">
    <property type="term" value="F:aspartic-type endopeptidase activity"/>
    <property type="evidence" value="ECO:0007669"/>
    <property type="project" value="UniProtKB-KW"/>
</dbReference>
<dbReference type="PANTHER" id="PTHR47966">
    <property type="entry name" value="BETA-SITE APP-CLEAVING ENZYME, ISOFORM A-RELATED"/>
    <property type="match status" value="1"/>
</dbReference>
<organism evidence="13 14">
    <name type="scientific">Adineta steineri</name>
    <dbReference type="NCBI Taxonomy" id="433720"/>
    <lineage>
        <taxon>Eukaryota</taxon>
        <taxon>Metazoa</taxon>
        <taxon>Spiralia</taxon>
        <taxon>Gnathifera</taxon>
        <taxon>Rotifera</taxon>
        <taxon>Eurotatoria</taxon>
        <taxon>Bdelloidea</taxon>
        <taxon>Adinetida</taxon>
        <taxon>Adinetidae</taxon>
        <taxon>Adineta</taxon>
    </lineage>
</organism>
<evidence type="ECO:0000256" key="1">
    <source>
        <dbReference type="ARBA" id="ARBA00007447"/>
    </source>
</evidence>
<evidence type="ECO:0000256" key="8">
    <source>
        <dbReference type="PIRSR" id="PIRSR601461-2"/>
    </source>
</evidence>
<evidence type="ECO:0000256" key="2">
    <source>
        <dbReference type="ARBA" id="ARBA00022670"/>
    </source>
</evidence>
<keyword evidence="5 8" id="KW-1015">Disulfide bond</keyword>
<evidence type="ECO:0000256" key="7">
    <source>
        <dbReference type="PIRSR" id="PIRSR601461-1"/>
    </source>
</evidence>
<proteinExistence type="inferred from homology"/>
<feature type="domain" description="Peptidase A1" evidence="11">
    <location>
        <begin position="28"/>
        <end position="344"/>
    </location>
</feature>
<keyword evidence="3 9" id="KW-0064">Aspartyl protease</keyword>
<dbReference type="SUPFAM" id="SSF50630">
    <property type="entry name" value="Acid proteases"/>
    <property type="match status" value="1"/>
</dbReference>
<gene>
    <name evidence="12" type="ORF">JYZ213_LOCUS38661</name>
    <name evidence="13" type="ORF">OXD698_LOCUS33948</name>
</gene>
<dbReference type="InterPro" id="IPR033121">
    <property type="entry name" value="PEPTIDASE_A1"/>
</dbReference>
<keyword evidence="4 9" id="KW-0378">Hydrolase</keyword>
<dbReference type="PROSITE" id="PS00141">
    <property type="entry name" value="ASP_PROTEASE"/>
    <property type="match status" value="1"/>
</dbReference>
<evidence type="ECO:0000256" key="3">
    <source>
        <dbReference type="ARBA" id="ARBA00022750"/>
    </source>
</evidence>
<protein>
    <recommendedName>
        <fullName evidence="11">Peptidase A1 domain-containing protein</fullName>
    </recommendedName>
</protein>
<dbReference type="FunFam" id="2.40.70.10:FF:000002">
    <property type="entry name" value="Vacuolar aspartic proteinase"/>
    <property type="match status" value="1"/>
</dbReference>
<dbReference type="InterPro" id="IPR021109">
    <property type="entry name" value="Peptidase_aspartic_dom_sf"/>
</dbReference>
<dbReference type="PANTHER" id="PTHR47966:SF51">
    <property type="entry name" value="BETA-SITE APP-CLEAVING ENZYME, ISOFORM A-RELATED"/>
    <property type="match status" value="1"/>
</dbReference>
<dbReference type="InterPro" id="IPR001461">
    <property type="entry name" value="Aspartic_peptidase_A1"/>
</dbReference>
<feature type="disulfide bond" evidence="8">
    <location>
        <begin position="59"/>
        <end position="63"/>
    </location>
</feature>
<keyword evidence="2 9" id="KW-0645">Protease</keyword>
<comment type="caution">
    <text evidence="13">The sequence shown here is derived from an EMBL/GenBank/DDBJ whole genome shotgun (WGS) entry which is preliminary data.</text>
</comment>
<dbReference type="InterPro" id="IPR001969">
    <property type="entry name" value="Aspartic_peptidase_AS"/>
</dbReference>
<accession>A0A819T944</accession>
<evidence type="ECO:0000256" key="6">
    <source>
        <dbReference type="ARBA" id="ARBA00023180"/>
    </source>
</evidence>
<evidence type="ECO:0000313" key="13">
    <source>
        <dbReference type="EMBL" id="CAF4075062.1"/>
    </source>
</evidence>
<evidence type="ECO:0000256" key="9">
    <source>
        <dbReference type="RuleBase" id="RU000454"/>
    </source>
</evidence>
<keyword evidence="10" id="KW-1133">Transmembrane helix</keyword>
<name>A0A819T944_9BILA</name>
<dbReference type="EMBL" id="CAJNOG010001160">
    <property type="protein sequence ID" value="CAF1415736.1"/>
    <property type="molecule type" value="Genomic_DNA"/>
</dbReference>
<dbReference type="GO" id="GO:0006508">
    <property type="term" value="P:proteolysis"/>
    <property type="evidence" value="ECO:0007669"/>
    <property type="project" value="UniProtKB-KW"/>
</dbReference>
<dbReference type="Pfam" id="PF00026">
    <property type="entry name" value="Asp"/>
    <property type="match status" value="1"/>
</dbReference>
<comment type="similarity">
    <text evidence="1 9">Belongs to the peptidase A1 family.</text>
</comment>
<sequence length="470" mass="50995">MSSRTFGRISAVISSALESLINEADGYFFGMIYIGTPRQLFLIDFDTGSSDLWVPSSKCSSQCNQFHKYTSSASTTYVANGESFSITYGDDSSASGIFSIDTVTINDLAVHNQTFAECTSLTGMENDVNDGILGLAYPNLTSGGEKPFFYNMWSQGLISEAIFSFYLNPDVNATSGSELIFGGIDSTKYTGSITYIPVALEGYWEFQMTQVTVGSTVISSSAYAIADTGTTLITGPAQQVTALNVALGGTYDSSSGMYTVSCTTRTLSSFPNVTFIIGGTAFVLTPLQYLRIYKATRTHYVCYSVFTSEDVEDTNRNDFWILGDYFLFWYYSIFDISNNRVGFAQSISHNWTQSVDASLFLGTTTTTTRRTTIVTTSVTTVTTTAAMLVATTTTMAQNATATTSVTTATTTTRNMTVITSVASTTTTTTAVQNATSMTSVATIMFFDRDIIFSALFLMLLLNLLQVIEIH</sequence>
<evidence type="ECO:0000256" key="4">
    <source>
        <dbReference type="ARBA" id="ARBA00022801"/>
    </source>
</evidence>
<dbReference type="FunFam" id="2.40.70.10:FF:000008">
    <property type="entry name" value="Cathepsin D"/>
    <property type="match status" value="1"/>
</dbReference>
<reference evidence="13" key="1">
    <citation type="submission" date="2021-02" db="EMBL/GenBank/DDBJ databases">
        <authorList>
            <person name="Nowell W R."/>
        </authorList>
    </citation>
    <scope>NUCLEOTIDE SEQUENCE</scope>
</reference>
<evidence type="ECO:0000256" key="10">
    <source>
        <dbReference type="SAM" id="Phobius"/>
    </source>
</evidence>
<dbReference type="PROSITE" id="PS51767">
    <property type="entry name" value="PEPTIDASE_A1"/>
    <property type="match status" value="1"/>
</dbReference>
<dbReference type="Gene3D" id="2.40.70.10">
    <property type="entry name" value="Acid Proteases"/>
    <property type="match status" value="2"/>
</dbReference>
<keyword evidence="10" id="KW-0812">Transmembrane</keyword>
<dbReference type="AlphaFoldDB" id="A0A819T944"/>
<dbReference type="Proteomes" id="UP000663845">
    <property type="component" value="Unassembled WGS sequence"/>
</dbReference>
<keyword evidence="10" id="KW-0472">Membrane</keyword>
<evidence type="ECO:0000259" key="11">
    <source>
        <dbReference type="PROSITE" id="PS51767"/>
    </source>
</evidence>
<dbReference type="PRINTS" id="PR00792">
    <property type="entry name" value="PEPSIN"/>
</dbReference>
<evidence type="ECO:0000256" key="5">
    <source>
        <dbReference type="ARBA" id="ARBA00023157"/>
    </source>
</evidence>
<evidence type="ECO:0000313" key="12">
    <source>
        <dbReference type="EMBL" id="CAF1415736.1"/>
    </source>
</evidence>
<feature type="transmembrane region" description="Helical" evidence="10">
    <location>
        <begin position="450"/>
        <end position="467"/>
    </location>
</feature>
<dbReference type="GO" id="GO:0005764">
    <property type="term" value="C:lysosome"/>
    <property type="evidence" value="ECO:0007669"/>
    <property type="project" value="TreeGrafter"/>
</dbReference>
<evidence type="ECO:0000313" key="14">
    <source>
        <dbReference type="Proteomes" id="UP000663844"/>
    </source>
</evidence>
<feature type="active site" evidence="7">
    <location>
        <position position="227"/>
    </location>
</feature>
<keyword evidence="6" id="KW-0325">Glycoprotein</keyword>
<feature type="transmembrane region" description="Helical" evidence="10">
    <location>
        <begin position="270"/>
        <end position="290"/>
    </location>
</feature>